<evidence type="ECO:0000256" key="1">
    <source>
        <dbReference type="SAM" id="MobiDB-lite"/>
    </source>
</evidence>
<keyword evidence="3" id="KW-1185">Reference proteome</keyword>
<evidence type="ECO:0000313" key="3">
    <source>
        <dbReference type="Proteomes" id="UP000735302"/>
    </source>
</evidence>
<feature type="region of interest" description="Disordered" evidence="1">
    <location>
        <begin position="90"/>
        <end position="123"/>
    </location>
</feature>
<gene>
    <name evidence="2" type="ORF">PoB_002223900</name>
</gene>
<dbReference type="Proteomes" id="UP000735302">
    <property type="component" value="Unassembled WGS sequence"/>
</dbReference>
<dbReference type="EMBL" id="BLXT01002529">
    <property type="protein sequence ID" value="GFN95733.1"/>
    <property type="molecule type" value="Genomic_DNA"/>
</dbReference>
<protein>
    <submittedName>
        <fullName evidence="2">Uncharacterized protein</fullName>
    </submittedName>
</protein>
<accession>A0AAV3ZMW9</accession>
<comment type="caution">
    <text evidence="2">The sequence shown here is derived from an EMBL/GenBank/DDBJ whole genome shotgun (WGS) entry which is preliminary data.</text>
</comment>
<organism evidence="2 3">
    <name type="scientific">Plakobranchus ocellatus</name>
    <dbReference type="NCBI Taxonomy" id="259542"/>
    <lineage>
        <taxon>Eukaryota</taxon>
        <taxon>Metazoa</taxon>
        <taxon>Spiralia</taxon>
        <taxon>Lophotrochozoa</taxon>
        <taxon>Mollusca</taxon>
        <taxon>Gastropoda</taxon>
        <taxon>Heterobranchia</taxon>
        <taxon>Euthyneura</taxon>
        <taxon>Panpulmonata</taxon>
        <taxon>Sacoglossa</taxon>
        <taxon>Placobranchoidea</taxon>
        <taxon>Plakobranchidae</taxon>
        <taxon>Plakobranchus</taxon>
    </lineage>
</organism>
<dbReference type="AlphaFoldDB" id="A0AAV3ZMW9"/>
<proteinExistence type="predicted"/>
<evidence type="ECO:0000313" key="2">
    <source>
        <dbReference type="EMBL" id="GFN95733.1"/>
    </source>
</evidence>
<reference evidence="2 3" key="1">
    <citation type="journal article" date="2021" name="Elife">
        <title>Chloroplast acquisition without the gene transfer in kleptoplastic sea slugs, Plakobranchus ocellatus.</title>
        <authorList>
            <person name="Maeda T."/>
            <person name="Takahashi S."/>
            <person name="Yoshida T."/>
            <person name="Shimamura S."/>
            <person name="Takaki Y."/>
            <person name="Nagai Y."/>
            <person name="Toyoda A."/>
            <person name="Suzuki Y."/>
            <person name="Arimoto A."/>
            <person name="Ishii H."/>
            <person name="Satoh N."/>
            <person name="Nishiyama T."/>
            <person name="Hasebe M."/>
            <person name="Maruyama T."/>
            <person name="Minagawa J."/>
            <person name="Obokata J."/>
            <person name="Shigenobu S."/>
        </authorList>
    </citation>
    <scope>NUCLEOTIDE SEQUENCE [LARGE SCALE GENOMIC DNA]</scope>
</reference>
<name>A0AAV3ZMW9_9GAST</name>
<feature type="compositionally biased region" description="Basic and acidic residues" evidence="1">
    <location>
        <begin position="113"/>
        <end position="123"/>
    </location>
</feature>
<sequence length="142" mass="15278">MSGRGINYPTSASIDAQLQKETQRVKVATKSQGYCCLAVKYVMLKLRMTAVSLALKEGELKDGGDTLDNEFALRSAWSLLSQDRAPPWATCPQQGDLRLSGPPSGHGAGSGARTRDRRVPADLRADSQATVLPTPPTFCGRM</sequence>